<dbReference type="InterPro" id="IPR029052">
    <property type="entry name" value="Metallo-depent_PP-like"/>
</dbReference>
<evidence type="ECO:0000256" key="2">
    <source>
        <dbReference type="SAM" id="SignalP"/>
    </source>
</evidence>
<dbReference type="PANTHER" id="PTHR32440">
    <property type="entry name" value="PHOSPHATASE DCR2-RELATED-RELATED"/>
    <property type="match status" value="1"/>
</dbReference>
<feature type="domain" description="Calcineurin-like phosphoesterase" evidence="3">
    <location>
        <begin position="40"/>
        <end position="274"/>
    </location>
</feature>
<dbReference type="Gene3D" id="3.60.21.10">
    <property type="match status" value="1"/>
</dbReference>
<dbReference type="InterPro" id="IPR004843">
    <property type="entry name" value="Calcineurin-like_PHP"/>
</dbReference>
<dbReference type="SUPFAM" id="SSF56300">
    <property type="entry name" value="Metallo-dependent phosphatases"/>
    <property type="match status" value="1"/>
</dbReference>
<feature type="signal peptide" evidence="2">
    <location>
        <begin position="1"/>
        <end position="28"/>
    </location>
</feature>
<evidence type="ECO:0000256" key="1">
    <source>
        <dbReference type="SAM" id="MobiDB-lite"/>
    </source>
</evidence>
<dbReference type="EMBL" id="LXWW01000006">
    <property type="protein sequence ID" value="OAO18120.1"/>
    <property type="molecule type" value="Genomic_DNA"/>
</dbReference>
<sequence length="348" mass="39136">MCSVYQGLLLRKQTMIALLLLCACLASAKPILQFSSEGVFRIVQITDLHFGEDRNKDDLAVSIMNTIMELDKPDFVAFTGDMVSGGNWNHTEGWFRDQWKHWTSVVSERKIPYAYTLGNHDAEANLSRREVIAMDMENPLSLTSLSSEATGGASNFVVPVYSSENPSEVAMNLWFFDSEDYNCYGVKGYGCIPLSVIDWYRKTSAELRVQQKGVKKGLAFMHIPFQEYMYAFNHYPSMGRKDEGVCCQGLNTGLLAAMREESNILGVFAGHDHCDDYVVDFEGILLGYGRKSGVGSYGPSADMQRGGRVFVIQEKDLKMKTYIRQEDGSVEEQKPSRKLTPMQEKCSM</sequence>
<feature type="compositionally biased region" description="Basic and acidic residues" evidence="1">
    <location>
        <begin position="326"/>
        <end position="335"/>
    </location>
</feature>
<dbReference type="CDD" id="cd07383">
    <property type="entry name" value="MPP_Dcr2"/>
    <property type="match status" value="1"/>
</dbReference>
<protein>
    <submittedName>
        <fullName evidence="4">Metallophosphoesterase domain-containing protein</fullName>
    </submittedName>
</protein>
<keyword evidence="2" id="KW-0732">Signal</keyword>
<evidence type="ECO:0000313" key="5">
    <source>
        <dbReference type="EMBL" id="OAO18120.1"/>
    </source>
</evidence>
<evidence type="ECO:0000259" key="3">
    <source>
        <dbReference type="Pfam" id="PF00149"/>
    </source>
</evidence>
<dbReference type="PANTHER" id="PTHR32440:SF3">
    <property type="entry name" value="CALCINEURIN-LIKE PHOSPHOESTERASE DOMAIN-CONTAINING PROTEIN"/>
    <property type="match status" value="1"/>
</dbReference>
<accession>A0A196SCF4</accession>
<gene>
    <name evidence="5" type="ORF">AV274_0155</name>
    <name evidence="4" type="ORF">AV274_3576</name>
</gene>
<dbReference type="AlphaFoldDB" id="A0A196SCF4"/>
<comment type="caution">
    <text evidence="4">The sequence shown here is derived from an EMBL/GenBank/DDBJ whole genome shotgun (WGS) entry which is preliminary data.</text>
</comment>
<dbReference type="Proteomes" id="UP000078348">
    <property type="component" value="Unassembled WGS sequence"/>
</dbReference>
<dbReference type="Pfam" id="PF00149">
    <property type="entry name" value="Metallophos"/>
    <property type="match status" value="1"/>
</dbReference>
<feature type="region of interest" description="Disordered" evidence="1">
    <location>
        <begin position="326"/>
        <end position="348"/>
    </location>
</feature>
<evidence type="ECO:0000313" key="4">
    <source>
        <dbReference type="EMBL" id="OAO14725.1"/>
    </source>
</evidence>
<dbReference type="GO" id="GO:0016788">
    <property type="term" value="F:hydrolase activity, acting on ester bonds"/>
    <property type="evidence" value="ECO:0007669"/>
    <property type="project" value="TreeGrafter"/>
</dbReference>
<dbReference type="GO" id="GO:0005737">
    <property type="term" value="C:cytoplasm"/>
    <property type="evidence" value="ECO:0007669"/>
    <property type="project" value="TreeGrafter"/>
</dbReference>
<organism evidence="4 6">
    <name type="scientific">Blastocystis sp. subtype 1 (strain ATCC 50177 / NandII)</name>
    <dbReference type="NCBI Taxonomy" id="478820"/>
    <lineage>
        <taxon>Eukaryota</taxon>
        <taxon>Sar</taxon>
        <taxon>Stramenopiles</taxon>
        <taxon>Bigyra</taxon>
        <taxon>Opalozoa</taxon>
        <taxon>Opalinata</taxon>
        <taxon>Blastocystidae</taxon>
        <taxon>Blastocystis</taxon>
    </lineage>
</organism>
<feature type="chain" id="PRO_5009084511" evidence="2">
    <location>
        <begin position="29"/>
        <end position="348"/>
    </location>
</feature>
<name>A0A196SCF4_BLAHN</name>
<dbReference type="STRING" id="478820.A0A196SCF4"/>
<keyword evidence="6" id="KW-1185">Reference proteome</keyword>
<dbReference type="OrthoDB" id="783096at2759"/>
<evidence type="ECO:0000313" key="6">
    <source>
        <dbReference type="Proteomes" id="UP000078348"/>
    </source>
</evidence>
<reference evidence="4 6" key="1">
    <citation type="submission" date="2016-05" db="EMBL/GenBank/DDBJ databases">
        <title>Nuclear genome of Blastocystis sp. subtype 1 NandII.</title>
        <authorList>
            <person name="Gentekaki E."/>
            <person name="Curtis B."/>
            <person name="Stairs C."/>
            <person name="Eme L."/>
            <person name="Herman E."/>
            <person name="Klimes V."/>
            <person name="Arias M.C."/>
            <person name="Elias M."/>
            <person name="Hilliou F."/>
            <person name="Klute M."/>
            <person name="Malik S.-B."/>
            <person name="Pightling A."/>
            <person name="Rachubinski R."/>
            <person name="Salas D."/>
            <person name="Schlacht A."/>
            <person name="Suga H."/>
            <person name="Archibald J."/>
            <person name="Ball S.G."/>
            <person name="Clark G."/>
            <person name="Dacks J."/>
            <person name="Van Der Giezen M."/>
            <person name="Tsaousis A."/>
            <person name="Roger A."/>
        </authorList>
    </citation>
    <scope>NUCLEOTIDE SEQUENCE [LARGE SCALE GENOMIC DNA]</scope>
    <source>
        <strain evidence="6">ATCC 50177 / NandII</strain>
        <strain evidence="4">NandII</strain>
    </source>
</reference>
<proteinExistence type="predicted"/>
<dbReference type="EMBL" id="LXWW01000217">
    <property type="protein sequence ID" value="OAO14725.1"/>
    <property type="molecule type" value="Genomic_DNA"/>
</dbReference>